<dbReference type="InterPro" id="IPR016181">
    <property type="entry name" value="Acyl_CoA_acyltransferase"/>
</dbReference>
<dbReference type="STRING" id="595536.GCA_000178815_01894"/>
<dbReference type="PROSITE" id="PS51186">
    <property type="entry name" value="GNAT"/>
    <property type="match status" value="1"/>
</dbReference>
<dbReference type="InterPro" id="IPR000182">
    <property type="entry name" value="GNAT_dom"/>
</dbReference>
<sequence length="167" mass="18079">MGRAAAPPGLRPFLPADTPLLAELFRESVETLAAEDYDEDQRAAWAAAADDEAAFAQKLAGALTLVASLDGEIAGFASLRDNTRLDMLYVHPRAARRGVGAALTDALEKLAQARGAREISVDASDAARDFFAARGYVPYQRNTRELRGEWLGNTTMKKTLDEKAQAR</sequence>
<accession>A0A2D2D2R4</accession>
<dbReference type="PANTHER" id="PTHR43451:SF1">
    <property type="entry name" value="ACETYLTRANSFERASE"/>
    <property type="match status" value="1"/>
</dbReference>
<dbReference type="Proteomes" id="UP000230709">
    <property type="component" value="Chromosome"/>
</dbReference>
<dbReference type="RefSeq" id="WP_003613063.1">
    <property type="nucleotide sequence ID" value="NZ_ADVE02000001.1"/>
</dbReference>
<dbReference type="EMBL" id="CP023737">
    <property type="protein sequence ID" value="ATQ69290.1"/>
    <property type="molecule type" value="Genomic_DNA"/>
</dbReference>
<keyword evidence="2" id="KW-0808">Transferase</keyword>
<organism evidence="2 3">
    <name type="scientific">Methylosinus trichosporium (strain ATCC 35070 / NCIMB 11131 / UNIQEM 75 / OB3b)</name>
    <dbReference type="NCBI Taxonomy" id="595536"/>
    <lineage>
        <taxon>Bacteria</taxon>
        <taxon>Pseudomonadati</taxon>
        <taxon>Pseudomonadota</taxon>
        <taxon>Alphaproteobacteria</taxon>
        <taxon>Hyphomicrobiales</taxon>
        <taxon>Methylocystaceae</taxon>
        <taxon>Methylosinus</taxon>
    </lineage>
</organism>
<evidence type="ECO:0000313" key="2">
    <source>
        <dbReference type="EMBL" id="ATQ69290.1"/>
    </source>
</evidence>
<dbReference type="Pfam" id="PF13673">
    <property type="entry name" value="Acetyltransf_10"/>
    <property type="match status" value="1"/>
</dbReference>
<dbReference type="PANTHER" id="PTHR43451">
    <property type="entry name" value="ACETYLTRANSFERASE (GNAT) FAMILY PROTEIN"/>
    <property type="match status" value="1"/>
</dbReference>
<evidence type="ECO:0000259" key="1">
    <source>
        <dbReference type="PROSITE" id="PS51186"/>
    </source>
</evidence>
<dbReference type="Gene3D" id="3.40.630.30">
    <property type="match status" value="1"/>
</dbReference>
<dbReference type="AlphaFoldDB" id="A0A2D2D2R4"/>
<dbReference type="CDD" id="cd04301">
    <property type="entry name" value="NAT_SF"/>
    <property type="match status" value="1"/>
</dbReference>
<dbReference type="InterPro" id="IPR052564">
    <property type="entry name" value="N-acetyltrans/Recomb-assoc"/>
</dbReference>
<keyword evidence="3" id="KW-1185">Reference proteome</keyword>
<name>A0A2D2D2R4_METT3</name>
<protein>
    <submittedName>
        <fullName evidence="2">GNAT family N-acetyltransferase</fullName>
    </submittedName>
</protein>
<dbReference type="KEGG" id="mtw:CQW49_16435"/>
<dbReference type="SUPFAM" id="SSF55729">
    <property type="entry name" value="Acyl-CoA N-acyltransferases (Nat)"/>
    <property type="match status" value="1"/>
</dbReference>
<reference evidence="3" key="1">
    <citation type="submission" date="2017-10" db="EMBL/GenBank/DDBJ databases">
        <title>Completed PacBio SMRT sequence of Methylosinus trichosporium OB3b reveals presence of a third large plasmid.</title>
        <authorList>
            <person name="Charles T.C."/>
            <person name="Lynch M.D.J."/>
            <person name="Heil J.R."/>
            <person name="Cheng J."/>
        </authorList>
    </citation>
    <scope>NUCLEOTIDE SEQUENCE [LARGE SCALE GENOMIC DNA]</scope>
    <source>
        <strain evidence="3">OB3b</strain>
    </source>
</reference>
<gene>
    <name evidence="2" type="ORF">CQW49_16435</name>
</gene>
<feature type="domain" description="N-acetyltransferase" evidence="1">
    <location>
        <begin position="8"/>
        <end position="161"/>
    </location>
</feature>
<dbReference type="GO" id="GO:0016747">
    <property type="term" value="F:acyltransferase activity, transferring groups other than amino-acyl groups"/>
    <property type="evidence" value="ECO:0007669"/>
    <property type="project" value="InterPro"/>
</dbReference>
<evidence type="ECO:0000313" key="3">
    <source>
        <dbReference type="Proteomes" id="UP000230709"/>
    </source>
</evidence>
<proteinExistence type="predicted"/>